<sequence length="297" mass="33771">MVNLSGYFDKMVVALPQNSKIEVASFEDGFSNHVYRLDWDGSPQWVLRVPGLDESAFFINRQCELQVVSMAAQARLSPELLWHDDEGAFACRFVPQPSCEWTVVHSTKNIERIAKALASTHQLPPVEHPFCIYRVIEHYLQGIAGYLSVRPELAVEYAYLKKQLDSLDRLTPTQAPVLCHNDANPKNFLIDDQALWLIDWEYAGMGDPLFDLAVVSRSHNLTLSQRQVLIQAYQPALEGGDTLWRLEQYGLAYALREMAWLLLKHLTSPEDPDAHGFYYEFKGTSTLNPFPIAESTI</sequence>
<protein>
    <submittedName>
        <fullName evidence="2">Choline kinase family protein</fullName>
    </submittedName>
</protein>
<dbReference type="Pfam" id="PF01636">
    <property type="entry name" value="APH"/>
    <property type="match status" value="1"/>
</dbReference>
<dbReference type="SUPFAM" id="SSF56112">
    <property type="entry name" value="Protein kinase-like (PK-like)"/>
    <property type="match status" value="1"/>
</dbReference>
<evidence type="ECO:0000259" key="1">
    <source>
        <dbReference type="Pfam" id="PF01636"/>
    </source>
</evidence>
<reference evidence="2 3" key="1">
    <citation type="submission" date="2024-02" db="EMBL/GenBank/DDBJ databases">
        <title>Bacteria isolated from the canopy kelp, Nereocystis luetkeana.</title>
        <authorList>
            <person name="Pfister C.A."/>
            <person name="Younker I.T."/>
            <person name="Light S.H."/>
        </authorList>
    </citation>
    <scope>NUCLEOTIDE SEQUENCE [LARGE SCALE GENOMIC DNA]</scope>
    <source>
        <strain evidence="2 3">TI.4.07</strain>
    </source>
</reference>
<organism evidence="2 3">
    <name type="scientific">Marinomonas arenicola</name>
    <dbReference type="NCBI Taxonomy" id="569601"/>
    <lineage>
        <taxon>Bacteria</taxon>
        <taxon>Pseudomonadati</taxon>
        <taxon>Pseudomonadota</taxon>
        <taxon>Gammaproteobacteria</taxon>
        <taxon>Oceanospirillales</taxon>
        <taxon>Oceanospirillaceae</taxon>
        <taxon>Marinomonas</taxon>
    </lineage>
</organism>
<dbReference type="CDD" id="cd05151">
    <property type="entry name" value="ChoK-like"/>
    <property type="match status" value="1"/>
</dbReference>
<dbReference type="Gene3D" id="3.90.1200.10">
    <property type="match status" value="1"/>
</dbReference>
<dbReference type="EMBL" id="JBAKAR010000015">
    <property type="protein sequence ID" value="MEL0614452.1"/>
    <property type="molecule type" value="Genomic_DNA"/>
</dbReference>
<dbReference type="InterPro" id="IPR011009">
    <property type="entry name" value="Kinase-like_dom_sf"/>
</dbReference>
<gene>
    <name evidence="2" type="ORF">V6242_14950</name>
</gene>
<name>A0ABU9G7I1_9GAMM</name>
<dbReference type="Gene3D" id="3.30.200.20">
    <property type="entry name" value="Phosphorylase Kinase, domain 1"/>
    <property type="match status" value="1"/>
</dbReference>
<accession>A0ABU9G7I1</accession>
<evidence type="ECO:0000313" key="3">
    <source>
        <dbReference type="Proteomes" id="UP001379949"/>
    </source>
</evidence>
<dbReference type="Proteomes" id="UP001379949">
    <property type="component" value="Unassembled WGS sequence"/>
</dbReference>
<dbReference type="GO" id="GO:0016301">
    <property type="term" value="F:kinase activity"/>
    <property type="evidence" value="ECO:0007669"/>
    <property type="project" value="UniProtKB-KW"/>
</dbReference>
<dbReference type="PANTHER" id="PTHR22603">
    <property type="entry name" value="CHOLINE/ETHANOALAMINE KINASE"/>
    <property type="match status" value="1"/>
</dbReference>
<dbReference type="RefSeq" id="WP_341567910.1">
    <property type="nucleotide sequence ID" value="NZ_JBAKAR010000015.1"/>
</dbReference>
<comment type="caution">
    <text evidence="2">The sequence shown here is derived from an EMBL/GenBank/DDBJ whole genome shotgun (WGS) entry which is preliminary data.</text>
</comment>
<proteinExistence type="predicted"/>
<keyword evidence="3" id="KW-1185">Reference proteome</keyword>
<evidence type="ECO:0000313" key="2">
    <source>
        <dbReference type="EMBL" id="MEL0614452.1"/>
    </source>
</evidence>
<dbReference type="PANTHER" id="PTHR22603:SF66">
    <property type="entry name" value="ETHANOLAMINE KINASE"/>
    <property type="match status" value="1"/>
</dbReference>
<dbReference type="InterPro" id="IPR002575">
    <property type="entry name" value="Aminoglycoside_PTrfase"/>
</dbReference>
<feature type="domain" description="Aminoglycoside phosphotransferase" evidence="1">
    <location>
        <begin position="24"/>
        <end position="238"/>
    </location>
</feature>
<keyword evidence="2" id="KW-0418">Kinase</keyword>
<keyword evidence="2" id="KW-0808">Transferase</keyword>